<keyword evidence="7 8" id="KW-0804">Transcription</keyword>
<dbReference type="RefSeq" id="WP_230755453.1">
    <property type="nucleotide sequence ID" value="NZ_JAINWA010000003.1"/>
</dbReference>
<dbReference type="PROSITE" id="PS51161">
    <property type="entry name" value="ATP_CONE"/>
    <property type="match status" value="1"/>
</dbReference>
<dbReference type="GO" id="GO:0005524">
    <property type="term" value="F:ATP binding"/>
    <property type="evidence" value="ECO:0007669"/>
    <property type="project" value="UniProtKB-UniRule"/>
</dbReference>
<dbReference type="Pfam" id="PF22811">
    <property type="entry name" value="Zn_ribbon_NrdR"/>
    <property type="match status" value="1"/>
</dbReference>
<keyword evidence="2 8" id="KW-0547">Nucleotide-binding</keyword>
<keyword evidence="5 8" id="KW-0805">Transcription regulation</keyword>
<comment type="function">
    <text evidence="8">Negatively regulates transcription of bacterial ribonucleotide reductase nrd genes and operons by binding to NrdR-boxes.</text>
</comment>
<dbReference type="HAMAP" id="MF_00440">
    <property type="entry name" value="NrdR"/>
    <property type="match status" value="1"/>
</dbReference>
<dbReference type="InterPro" id="IPR055173">
    <property type="entry name" value="NrdR-like_N"/>
</dbReference>
<keyword evidence="4 8" id="KW-0067">ATP-binding</keyword>
<comment type="caution">
    <text evidence="10">The sequence shown here is derived from an EMBL/GenBank/DDBJ whole genome shotgun (WGS) entry which is preliminary data.</text>
</comment>
<dbReference type="EMBL" id="JAINWA010000003">
    <property type="protein sequence ID" value="MCD1654850.1"/>
    <property type="molecule type" value="Genomic_DNA"/>
</dbReference>
<keyword evidence="11" id="KW-1185">Reference proteome</keyword>
<dbReference type="PANTHER" id="PTHR30455">
    <property type="entry name" value="TRANSCRIPTIONAL REPRESSOR NRDR"/>
    <property type="match status" value="1"/>
</dbReference>
<evidence type="ECO:0000259" key="9">
    <source>
        <dbReference type="PROSITE" id="PS51161"/>
    </source>
</evidence>
<feature type="domain" description="ATP-cone" evidence="9">
    <location>
        <begin position="49"/>
        <end position="141"/>
    </location>
</feature>
<evidence type="ECO:0000313" key="10">
    <source>
        <dbReference type="EMBL" id="MCD1654850.1"/>
    </source>
</evidence>
<dbReference type="Proteomes" id="UP001198163">
    <property type="component" value="Unassembled WGS sequence"/>
</dbReference>
<evidence type="ECO:0000256" key="8">
    <source>
        <dbReference type="HAMAP-Rule" id="MF_00440"/>
    </source>
</evidence>
<dbReference type="NCBIfam" id="TIGR00244">
    <property type="entry name" value="transcriptional regulator NrdR"/>
    <property type="match status" value="1"/>
</dbReference>
<keyword evidence="1 8" id="KW-0678">Repressor</keyword>
<evidence type="ECO:0000256" key="3">
    <source>
        <dbReference type="ARBA" id="ARBA00022771"/>
    </source>
</evidence>
<sequence length="156" mass="17863">MRCPHCGSFDDKVIESRTLANGDSIRRRRECIGCGYRFTSYERIEEKQFMVVKRDGRRQPFDRKKLEHGIQRALEKRPVSGMTIENIVNEIEDQAVMAGKAIHEIPTSDLGEMVLAKLSAVDKVAYIRFASVYRHFENMDEFIAEVNKVGGEHGSI</sequence>
<dbReference type="Pfam" id="PF03477">
    <property type="entry name" value="ATP-cone"/>
    <property type="match status" value="1"/>
</dbReference>
<dbReference type="AlphaFoldDB" id="A0AAE3JK29"/>
<dbReference type="PANTHER" id="PTHR30455:SF2">
    <property type="entry name" value="TRANSCRIPTIONAL REPRESSOR NRDR"/>
    <property type="match status" value="1"/>
</dbReference>
<evidence type="ECO:0000256" key="7">
    <source>
        <dbReference type="ARBA" id="ARBA00023163"/>
    </source>
</evidence>
<dbReference type="InterPro" id="IPR005144">
    <property type="entry name" value="ATP-cone_dom"/>
</dbReference>
<organism evidence="10 11">
    <name type="scientific">Teretinema zuelzerae</name>
    <dbReference type="NCBI Taxonomy" id="156"/>
    <lineage>
        <taxon>Bacteria</taxon>
        <taxon>Pseudomonadati</taxon>
        <taxon>Spirochaetota</taxon>
        <taxon>Spirochaetia</taxon>
        <taxon>Spirochaetales</taxon>
        <taxon>Treponemataceae</taxon>
        <taxon>Teretinema</taxon>
    </lineage>
</organism>
<evidence type="ECO:0000256" key="6">
    <source>
        <dbReference type="ARBA" id="ARBA00023125"/>
    </source>
</evidence>
<gene>
    <name evidence="8 10" type="primary">nrdR</name>
    <name evidence="10" type="ORF">K7J14_09050</name>
</gene>
<keyword evidence="3 8" id="KW-0863">Zinc-finger</keyword>
<keyword evidence="8" id="KW-0479">Metal-binding</keyword>
<dbReference type="GO" id="GO:0045892">
    <property type="term" value="P:negative regulation of DNA-templated transcription"/>
    <property type="evidence" value="ECO:0007669"/>
    <property type="project" value="UniProtKB-UniRule"/>
</dbReference>
<evidence type="ECO:0000256" key="5">
    <source>
        <dbReference type="ARBA" id="ARBA00023015"/>
    </source>
</evidence>
<evidence type="ECO:0000256" key="2">
    <source>
        <dbReference type="ARBA" id="ARBA00022741"/>
    </source>
</evidence>
<keyword evidence="6 8" id="KW-0238">DNA-binding</keyword>
<evidence type="ECO:0000256" key="1">
    <source>
        <dbReference type="ARBA" id="ARBA00022491"/>
    </source>
</evidence>
<dbReference type="GO" id="GO:0003677">
    <property type="term" value="F:DNA binding"/>
    <property type="evidence" value="ECO:0007669"/>
    <property type="project" value="UniProtKB-KW"/>
</dbReference>
<evidence type="ECO:0000313" key="11">
    <source>
        <dbReference type="Proteomes" id="UP001198163"/>
    </source>
</evidence>
<reference evidence="10" key="1">
    <citation type="submission" date="2021-08" db="EMBL/GenBank/DDBJ databases">
        <title>Comparative analyses of Brucepasteria parasyntrophica and Teretinema zuelzerae.</title>
        <authorList>
            <person name="Song Y."/>
            <person name="Brune A."/>
        </authorList>
    </citation>
    <scope>NUCLEOTIDE SEQUENCE</scope>
    <source>
        <strain evidence="10">DSM 1903</strain>
    </source>
</reference>
<comment type="cofactor">
    <cofactor evidence="8">
        <name>Zn(2+)</name>
        <dbReference type="ChEBI" id="CHEBI:29105"/>
    </cofactor>
    <text evidence="8">Binds 1 zinc ion.</text>
</comment>
<comment type="similarity">
    <text evidence="8">Belongs to the NrdR family.</text>
</comment>
<dbReference type="InterPro" id="IPR003796">
    <property type="entry name" value="RNR_NrdR-like"/>
</dbReference>
<accession>A0AAE3JK29</accession>
<evidence type="ECO:0000256" key="4">
    <source>
        <dbReference type="ARBA" id="ARBA00022840"/>
    </source>
</evidence>
<dbReference type="GO" id="GO:0008270">
    <property type="term" value="F:zinc ion binding"/>
    <property type="evidence" value="ECO:0007669"/>
    <property type="project" value="UniProtKB-UniRule"/>
</dbReference>
<proteinExistence type="inferred from homology"/>
<protein>
    <recommendedName>
        <fullName evidence="8">Transcriptional repressor NrdR</fullName>
    </recommendedName>
</protein>
<feature type="zinc finger region" evidence="8">
    <location>
        <begin position="3"/>
        <end position="34"/>
    </location>
</feature>
<keyword evidence="8" id="KW-0862">Zinc</keyword>
<name>A0AAE3JK29_9SPIR</name>